<dbReference type="Gene3D" id="3.40.50.2000">
    <property type="entry name" value="Glycogen Phosphorylase B"/>
    <property type="match status" value="2"/>
</dbReference>
<sequence length="375" mass="42028">MLIVSLSPLRSDPRVLKQINLFRDKYDVVTCGFGAAPDGVSRHFEIESGLPSWPRDPKRLLQRQYRQVYWNIAAVAEAYRLLRGQRFDAVLANDANTLPLAMSLDAVHGVHADLHEFAPKEHYNKPAWRILVAPYVRWVCRTFLPQARSVTTVSDGIAEQYGRDFGVAATVVTNAAPYAEKVPRPTGRPIRLIYSSAGQRYRRIEDIISAMDAASGELELDLIVMPNEPAYVDELRRQAEPLPNVRFREPVPYDQLVDTVSEYDVSISVIPPTNFNLANALPNKFFEAVQARTAVIIGPSPAMQALVERHRLGAVTEGFSAAALRKVLQELTPEQVDGWKQNAHRAAQELSSEYQNRGWERAVDALFAAPAQMTR</sequence>
<dbReference type="InterPro" id="IPR028098">
    <property type="entry name" value="Glyco_trans_4-like_N"/>
</dbReference>
<keyword evidence="1" id="KW-0328">Glycosyltransferase</keyword>
<evidence type="ECO:0000313" key="4">
    <source>
        <dbReference type="EMBL" id="EMY35667.1"/>
    </source>
</evidence>
<protein>
    <recommendedName>
        <fullName evidence="3">Glycosyltransferase subfamily 4-like N-terminal domain-containing protein</fullName>
    </recommendedName>
</protein>
<dbReference type="EMBL" id="ANPE02000067">
    <property type="protein sequence ID" value="EMY35667.1"/>
    <property type="molecule type" value="Genomic_DNA"/>
</dbReference>
<accession>N1V6D4</accession>
<keyword evidence="5" id="KW-1185">Reference proteome</keyword>
<keyword evidence="2" id="KW-0808">Transferase</keyword>
<name>N1V6D4_9MICC</name>
<reference evidence="4 5" key="1">
    <citation type="journal article" date="2013" name="Genome Announc.">
        <title>Draft Genome Sequence of Arthrobacter crystallopoietes Strain BAB-32, Revealing Genes for Bioremediation.</title>
        <authorList>
            <person name="Joshi M.N."/>
            <person name="Pandit A.S."/>
            <person name="Sharma A."/>
            <person name="Pandya R.V."/>
            <person name="Desai S.M."/>
            <person name="Saxena A.K."/>
            <person name="Bagatharia S.B."/>
        </authorList>
    </citation>
    <scope>NUCLEOTIDE SEQUENCE [LARGE SCALE GENOMIC DNA]</scope>
    <source>
        <strain evidence="4 5">BAB-32</strain>
    </source>
</reference>
<evidence type="ECO:0000256" key="1">
    <source>
        <dbReference type="ARBA" id="ARBA00022676"/>
    </source>
</evidence>
<dbReference type="SUPFAM" id="SSF53756">
    <property type="entry name" value="UDP-Glycosyltransferase/glycogen phosphorylase"/>
    <property type="match status" value="1"/>
</dbReference>
<gene>
    <name evidence="4" type="ORF">D477_003193</name>
</gene>
<dbReference type="GO" id="GO:0016757">
    <property type="term" value="F:glycosyltransferase activity"/>
    <property type="evidence" value="ECO:0007669"/>
    <property type="project" value="UniProtKB-KW"/>
</dbReference>
<dbReference type="Proteomes" id="UP000010729">
    <property type="component" value="Unassembled WGS sequence"/>
</dbReference>
<dbReference type="AlphaFoldDB" id="N1V6D4"/>
<proteinExistence type="predicted"/>
<evidence type="ECO:0000256" key="2">
    <source>
        <dbReference type="ARBA" id="ARBA00022679"/>
    </source>
</evidence>
<evidence type="ECO:0000259" key="3">
    <source>
        <dbReference type="Pfam" id="PF13439"/>
    </source>
</evidence>
<evidence type="ECO:0000313" key="5">
    <source>
        <dbReference type="Proteomes" id="UP000010729"/>
    </source>
</evidence>
<organism evidence="4 5">
    <name type="scientific">Arthrobacter crystallopoietes BAB-32</name>
    <dbReference type="NCBI Taxonomy" id="1246476"/>
    <lineage>
        <taxon>Bacteria</taxon>
        <taxon>Bacillati</taxon>
        <taxon>Actinomycetota</taxon>
        <taxon>Actinomycetes</taxon>
        <taxon>Micrococcales</taxon>
        <taxon>Micrococcaceae</taxon>
        <taxon>Crystallibacter</taxon>
    </lineage>
</organism>
<comment type="caution">
    <text evidence="4">The sequence shown here is derived from an EMBL/GenBank/DDBJ whole genome shotgun (WGS) entry which is preliminary data.</text>
</comment>
<feature type="domain" description="Glycosyltransferase subfamily 4-like N-terminal" evidence="3">
    <location>
        <begin position="41"/>
        <end position="174"/>
    </location>
</feature>
<dbReference type="Pfam" id="PF13439">
    <property type="entry name" value="Glyco_transf_4"/>
    <property type="match status" value="1"/>
</dbReference>